<keyword evidence="2" id="KW-1185">Reference proteome</keyword>
<gene>
    <name evidence="1" type="ORF">SAMN04487931_10658</name>
</gene>
<evidence type="ECO:0008006" key="3">
    <source>
        <dbReference type="Google" id="ProtNLM"/>
    </source>
</evidence>
<dbReference type="AlphaFoldDB" id="A0A1H2H5I2"/>
<evidence type="ECO:0000313" key="2">
    <source>
        <dbReference type="Proteomes" id="UP000199608"/>
    </source>
</evidence>
<organism evidence="1 2">
    <name type="scientific">Desulfobacula phenolica</name>
    <dbReference type="NCBI Taxonomy" id="90732"/>
    <lineage>
        <taxon>Bacteria</taxon>
        <taxon>Pseudomonadati</taxon>
        <taxon>Thermodesulfobacteriota</taxon>
        <taxon>Desulfobacteria</taxon>
        <taxon>Desulfobacterales</taxon>
        <taxon>Desulfobacteraceae</taxon>
        <taxon>Desulfobacula</taxon>
    </lineage>
</organism>
<dbReference type="Proteomes" id="UP000199608">
    <property type="component" value="Unassembled WGS sequence"/>
</dbReference>
<dbReference type="EMBL" id="FNLL01000006">
    <property type="protein sequence ID" value="SDU27137.1"/>
    <property type="molecule type" value="Genomic_DNA"/>
</dbReference>
<name>A0A1H2H5I2_9BACT</name>
<dbReference type="Pfam" id="PF11363">
    <property type="entry name" value="DUF3164"/>
    <property type="match status" value="1"/>
</dbReference>
<protein>
    <recommendedName>
        <fullName evidence="3">Sulfate transporter</fullName>
    </recommendedName>
</protein>
<proteinExistence type="predicted"/>
<dbReference type="InterPro" id="IPR021505">
    <property type="entry name" value="Phage_B3_Orf6"/>
</dbReference>
<reference evidence="2" key="1">
    <citation type="submission" date="2016-10" db="EMBL/GenBank/DDBJ databases">
        <authorList>
            <person name="Varghese N."/>
            <person name="Submissions S."/>
        </authorList>
    </citation>
    <scope>NUCLEOTIDE SEQUENCE [LARGE SCALE GENOMIC DNA]</scope>
    <source>
        <strain evidence="2">DSM 3384</strain>
    </source>
</reference>
<sequence>MNEPAINMKDYMEDGQGRLVHIDNVKEIDKSRDGLVRHLVSNALDLQKLVIDFKEKAMSEIEAFVELSAMEYDVKLGGKKGNLTLYSYDMKYKVQVQISEYLVFDERLQVAKKMIDECLTNWTEGSRSEVKTIINDAFSVDQEGKINTRRILGLRRLEINDKLWQKAMTAITDSLQIAGSKSYMRIYKRVGKDGRWEHITLDMAAL</sequence>
<evidence type="ECO:0000313" key="1">
    <source>
        <dbReference type="EMBL" id="SDU27137.1"/>
    </source>
</evidence>
<dbReference type="RefSeq" id="WP_092234028.1">
    <property type="nucleotide sequence ID" value="NZ_FNLL01000006.1"/>
</dbReference>
<accession>A0A1H2H5I2</accession>